<dbReference type="Proteomes" id="UP000192478">
    <property type="component" value="Chromosome"/>
</dbReference>
<organism evidence="2 4">
    <name type="scientific">Clostridium formicaceticum</name>
    <dbReference type="NCBI Taxonomy" id="1497"/>
    <lineage>
        <taxon>Bacteria</taxon>
        <taxon>Bacillati</taxon>
        <taxon>Bacillota</taxon>
        <taxon>Clostridia</taxon>
        <taxon>Eubacteriales</taxon>
        <taxon>Clostridiaceae</taxon>
        <taxon>Clostridium</taxon>
    </lineage>
</organism>
<protein>
    <submittedName>
        <fullName evidence="2">Uncharacterized protein</fullName>
    </submittedName>
</protein>
<name>A0AAC9RML0_9CLOT</name>
<evidence type="ECO:0000313" key="2">
    <source>
        <dbReference type="EMBL" id="ARE88090.1"/>
    </source>
</evidence>
<keyword evidence="3" id="KW-1185">Reference proteome</keyword>
<evidence type="ECO:0000313" key="4">
    <source>
        <dbReference type="Proteomes" id="UP000192478"/>
    </source>
</evidence>
<evidence type="ECO:0000313" key="3">
    <source>
        <dbReference type="Proteomes" id="UP000177894"/>
    </source>
</evidence>
<dbReference type="EMBL" id="CP017603">
    <property type="protein sequence ID" value="AOY77520.1"/>
    <property type="molecule type" value="Genomic_DNA"/>
</dbReference>
<dbReference type="KEGG" id="cfm:BJL90_17660"/>
<sequence length="193" mass="22022">MERSKKMVLLCHCILNANSKVEGLSRFQGAIGEVVTLLIEKGIGMIQLPCPELLNHGIKRWGQVKSQFDTPYYRESCQQLFKPYLHQLKDYMKNGYEIVGLVGINGSPTCGINRTCDGVWGGEWKTSDVWKEKIDTIEVKYEKGVFIEEIQELLKLNNIELPLYGLDESCLEESIKGLRLFIEMEESSLSNNK</sequence>
<dbReference type="EMBL" id="CP020559">
    <property type="protein sequence ID" value="ARE88090.1"/>
    <property type="molecule type" value="Genomic_DNA"/>
</dbReference>
<dbReference type="AlphaFoldDB" id="A0AAC9RML0"/>
<reference evidence="2 4" key="2">
    <citation type="submission" date="2017-03" db="EMBL/GenBank/DDBJ databases">
        <title>Complete sequence of Clostridium formicaceticum DSM 92.</title>
        <authorList>
            <person name="Poehlein A."/>
            <person name="Karl M."/>
            <person name="Bengelsdorf F.R."/>
            <person name="Duerre P."/>
            <person name="Daniel R."/>
        </authorList>
    </citation>
    <scope>NUCLEOTIDE SEQUENCE [LARGE SCALE GENOMIC DNA]</scope>
    <source>
        <strain evidence="2 4">DSM 92</strain>
    </source>
</reference>
<proteinExistence type="predicted"/>
<dbReference type="NCBIfam" id="NF045597">
    <property type="entry name" value="TudS_rel_CD3072"/>
    <property type="match status" value="1"/>
</dbReference>
<dbReference type="RefSeq" id="WP_070971133.1">
    <property type="nucleotide sequence ID" value="NZ_CP017603.1"/>
</dbReference>
<accession>A0AAC9RML0</accession>
<dbReference type="Proteomes" id="UP000177894">
    <property type="component" value="Chromosome"/>
</dbReference>
<gene>
    <name evidence="1" type="ORF">BJL90_17660</name>
    <name evidence="2" type="ORF">CLFO_24910</name>
</gene>
<dbReference type="InterPro" id="IPR054648">
    <property type="entry name" value="TudS-rel"/>
</dbReference>
<reference evidence="1 3" key="1">
    <citation type="submission" date="2016-10" db="EMBL/GenBank/DDBJ databases">
        <title>Complete Genome Sequence of Acetogen Clostridium formicoaceticum ATCC 27076.</title>
        <authorList>
            <person name="Bao T."/>
            <person name="Cheng C."/>
            <person name="Zhao J."/>
            <person name="Yang S.-T."/>
            <person name="Wang J."/>
            <person name="Wang M."/>
        </authorList>
    </citation>
    <scope>NUCLEOTIDE SEQUENCE [LARGE SCALE GENOMIC DNA]</scope>
    <source>
        <strain evidence="1 3">ATCC 27076</strain>
    </source>
</reference>
<evidence type="ECO:0000313" key="1">
    <source>
        <dbReference type="EMBL" id="AOY77520.1"/>
    </source>
</evidence>